<proteinExistence type="predicted"/>
<reference evidence="2" key="1">
    <citation type="submission" date="2019-03" db="EMBL/GenBank/DDBJ databases">
        <title>Single cell metagenomics reveals metabolic interactions within the superorganism composed of flagellate Streblomastix strix and complex community of Bacteroidetes bacteria on its surface.</title>
        <authorList>
            <person name="Treitli S.C."/>
            <person name="Kolisko M."/>
            <person name="Husnik F."/>
            <person name="Keeling P."/>
            <person name="Hampl V."/>
        </authorList>
    </citation>
    <scope>NUCLEOTIDE SEQUENCE</scope>
    <source>
        <strain evidence="2">STM</strain>
    </source>
</reference>
<name>A0A5J4RRV4_9ZZZZ</name>
<feature type="transmembrane region" description="Helical" evidence="1">
    <location>
        <begin position="317"/>
        <end position="336"/>
    </location>
</feature>
<feature type="transmembrane region" description="Helical" evidence="1">
    <location>
        <begin position="426"/>
        <end position="448"/>
    </location>
</feature>
<evidence type="ECO:0008006" key="3">
    <source>
        <dbReference type="Google" id="ProtNLM"/>
    </source>
</evidence>
<dbReference type="InterPro" id="IPR043742">
    <property type="entry name" value="DUF5687"/>
</dbReference>
<gene>
    <name evidence="2" type="ORF">EZS27_015967</name>
</gene>
<feature type="transmembrane region" description="Helical" evidence="1">
    <location>
        <begin position="382"/>
        <end position="405"/>
    </location>
</feature>
<feature type="transmembrane region" description="Helical" evidence="1">
    <location>
        <begin position="136"/>
        <end position="159"/>
    </location>
</feature>
<dbReference type="Pfam" id="PF18940">
    <property type="entry name" value="DUF5687"/>
    <property type="match status" value="1"/>
</dbReference>
<feature type="transmembrane region" description="Helical" evidence="1">
    <location>
        <begin position="171"/>
        <end position="190"/>
    </location>
</feature>
<keyword evidence="1" id="KW-1133">Transmembrane helix</keyword>
<feature type="transmembrane region" description="Helical" evidence="1">
    <location>
        <begin position="357"/>
        <end position="376"/>
    </location>
</feature>
<evidence type="ECO:0000313" key="2">
    <source>
        <dbReference type="EMBL" id="KAA6335830.1"/>
    </source>
</evidence>
<accession>A0A5J4RRV4</accession>
<dbReference type="AlphaFoldDB" id="A0A5J4RRV4"/>
<keyword evidence="1" id="KW-0472">Membrane</keyword>
<feature type="transmembrane region" description="Helical" evidence="1">
    <location>
        <begin position="454"/>
        <end position="473"/>
    </location>
</feature>
<evidence type="ECO:0000256" key="1">
    <source>
        <dbReference type="SAM" id="Phobius"/>
    </source>
</evidence>
<dbReference type="EMBL" id="SNRY01000853">
    <property type="protein sequence ID" value="KAA6335830.1"/>
    <property type="molecule type" value="Genomic_DNA"/>
</dbReference>
<feature type="transmembrane region" description="Helical" evidence="1">
    <location>
        <begin position="104"/>
        <end position="130"/>
    </location>
</feature>
<feature type="transmembrane region" description="Helical" evidence="1">
    <location>
        <begin position="28"/>
        <end position="52"/>
    </location>
</feature>
<organism evidence="2">
    <name type="scientific">termite gut metagenome</name>
    <dbReference type="NCBI Taxonomy" id="433724"/>
    <lineage>
        <taxon>unclassified sequences</taxon>
        <taxon>metagenomes</taxon>
        <taxon>organismal metagenomes</taxon>
    </lineage>
</organism>
<protein>
    <recommendedName>
        <fullName evidence="3">Transmembrane protein</fullName>
    </recommendedName>
</protein>
<sequence length="496" mass="57551">MFFNELHRHGKLAAKRHPMYEKNKFGKVLMYFIAVFWAGYLMSIGIGLVYMFRDGFPGMEPYHILNKALLAILIIDFLMRFPLQKTPTQTVKPYLLLPVKKDRLLDFLLLRSGLSNFNLIWLFLFVPFALLTVTPFFGITGIITYNLGIYLLVVFNNYWYLLCRTLLNERIWWIVLPVAVYGILAALEFAPGNYSITTFTMNLGDAFIKGNILAFLGVLVLIILVWLVNRTIMRQLVYSEINKVEDTKIKHVSEYKFLERYDEIGEFLRLELKLLTRNKRCKTALRNVSLIVVLFSLFISFSTIYDNDVFMNSFIPVFSFIAFGSVILSQIMCFEGNYLDGLMTRKESIYNLLKAKYYLSGIVALIPFVLMIPAMVTGKLSVFSAISLMFFSIGVVYFLLFQLAVYNNKTVPLNEGLSKQNTSTTYQSFIVMGIMFLPIVFCRLLNTFLGENTARWVLLILGLTFVLTAHLWIKNVYIRFMKRRYTNMEGFRNTRQ</sequence>
<keyword evidence="1" id="KW-0812">Transmembrane</keyword>
<feature type="transmembrane region" description="Helical" evidence="1">
    <location>
        <begin position="210"/>
        <end position="228"/>
    </location>
</feature>
<comment type="caution">
    <text evidence="2">The sequence shown here is derived from an EMBL/GenBank/DDBJ whole genome shotgun (WGS) entry which is preliminary data.</text>
</comment>
<feature type="transmembrane region" description="Helical" evidence="1">
    <location>
        <begin position="64"/>
        <end position="83"/>
    </location>
</feature>
<feature type="transmembrane region" description="Helical" evidence="1">
    <location>
        <begin position="284"/>
        <end position="305"/>
    </location>
</feature>